<reference evidence="2 3" key="1">
    <citation type="journal article" date="2014" name="Genome Announc.">
        <title>Draft Genome Sequence of the Haloacid-Degrading Burkholderia caribensis Strain MBA4.</title>
        <authorList>
            <person name="Pan Y."/>
            <person name="Kong K.F."/>
            <person name="Tsang J.S."/>
        </authorList>
    </citation>
    <scope>NUCLEOTIDE SEQUENCE [LARGE SCALE GENOMIC DNA]</scope>
    <source>
        <strain evidence="2 3">852011</strain>
    </source>
</reference>
<dbReference type="RefSeq" id="WP_176956869.1">
    <property type="nucleotide sequence ID" value="NZ_CP015958.1"/>
</dbReference>
<dbReference type="CDD" id="cd02440">
    <property type="entry name" value="AdoMet_MTases"/>
    <property type="match status" value="1"/>
</dbReference>
<name>A0A9Q6WM00_9BURK</name>
<dbReference type="EMBL" id="CP015958">
    <property type="protein sequence ID" value="QLB63244.1"/>
    <property type="molecule type" value="Genomic_DNA"/>
</dbReference>
<dbReference type="AlphaFoldDB" id="A0A9Q6WM00"/>
<dbReference type="Proteomes" id="UP000509548">
    <property type="component" value="Chromosome 1"/>
</dbReference>
<organism evidence="2 3">
    <name type="scientific">Paraburkholderia caribensis</name>
    <dbReference type="NCBI Taxonomy" id="75105"/>
    <lineage>
        <taxon>Bacteria</taxon>
        <taxon>Pseudomonadati</taxon>
        <taxon>Pseudomonadota</taxon>
        <taxon>Betaproteobacteria</taxon>
        <taxon>Burkholderiales</taxon>
        <taxon>Burkholderiaceae</taxon>
        <taxon>Paraburkholderia</taxon>
    </lineage>
</organism>
<protein>
    <submittedName>
        <fullName evidence="2">Methyltransferase type 12</fullName>
    </submittedName>
</protein>
<evidence type="ECO:0000259" key="1">
    <source>
        <dbReference type="Pfam" id="PF08242"/>
    </source>
</evidence>
<keyword evidence="2" id="KW-0489">Methyltransferase</keyword>
<accession>A0A9Q6WM00</accession>
<dbReference type="InterPro" id="IPR029063">
    <property type="entry name" value="SAM-dependent_MTases_sf"/>
</dbReference>
<feature type="domain" description="Methyltransferase type 12" evidence="1">
    <location>
        <begin position="67"/>
        <end position="165"/>
    </location>
</feature>
<dbReference type="GO" id="GO:0008168">
    <property type="term" value="F:methyltransferase activity"/>
    <property type="evidence" value="ECO:0007669"/>
    <property type="project" value="UniProtKB-KW"/>
</dbReference>
<dbReference type="Pfam" id="PF08242">
    <property type="entry name" value="Methyltransf_12"/>
    <property type="match status" value="1"/>
</dbReference>
<dbReference type="Gene3D" id="3.40.50.150">
    <property type="entry name" value="Vaccinia Virus protein VP39"/>
    <property type="match status" value="1"/>
</dbReference>
<dbReference type="SUPFAM" id="SSF53335">
    <property type="entry name" value="S-adenosyl-L-methionine-dependent methyltransferases"/>
    <property type="match status" value="1"/>
</dbReference>
<sequence length="253" mass="28343">MPEGEDKYARFARLGFDDFRALAADDTLTPNEKIGFPESYRAGKEAPILADLIAKIPALARTNKRVVDIGPGCGDLARLFIDHSVRQEHELVLIDSEEMLLRLPDLPKVKKVAAYYPQCPEIFEEYAGRVDAIVVYSVFQYVFAEGNAWDFLDRSLSLLAPGGRLLIGDIPNITKRKRFFASDTGVRFHQAFTQSNEVPRMDFNVLEPGNIDDSVVLAVVARARMAGFDAYVVPQAEDLPMANRREDILIVRP</sequence>
<keyword evidence="2" id="KW-0808">Transferase</keyword>
<proteinExistence type="predicted"/>
<dbReference type="GO" id="GO:0032259">
    <property type="term" value="P:methylation"/>
    <property type="evidence" value="ECO:0007669"/>
    <property type="project" value="UniProtKB-KW"/>
</dbReference>
<evidence type="ECO:0000313" key="2">
    <source>
        <dbReference type="EMBL" id="QLB63244.1"/>
    </source>
</evidence>
<gene>
    <name evidence="2" type="ORF">A9O66_13125</name>
</gene>
<dbReference type="InterPro" id="IPR013217">
    <property type="entry name" value="Methyltransf_12"/>
</dbReference>
<evidence type="ECO:0000313" key="3">
    <source>
        <dbReference type="Proteomes" id="UP000509548"/>
    </source>
</evidence>